<dbReference type="AlphaFoldDB" id="A0A1H1TU39"/>
<dbReference type="Proteomes" id="UP000243359">
    <property type="component" value="Chromosome I"/>
</dbReference>
<keyword evidence="3" id="KW-1185">Reference proteome</keyword>
<dbReference type="RefSeq" id="WP_090349035.1">
    <property type="nucleotide sequence ID" value="NZ_LT629751.1"/>
</dbReference>
<evidence type="ECO:0000313" key="3">
    <source>
        <dbReference type="Proteomes" id="UP000243359"/>
    </source>
</evidence>
<proteinExistence type="predicted"/>
<gene>
    <name evidence="2" type="ORF">SAMN05216221_2264</name>
</gene>
<evidence type="ECO:0000256" key="1">
    <source>
        <dbReference type="SAM" id="SignalP"/>
    </source>
</evidence>
<keyword evidence="1" id="KW-0732">Signal</keyword>
<evidence type="ECO:0000313" key="2">
    <source>
        <dbReference type="EMBL" id="SDS63815.1"/>
    </source>
</evidence>
<protein>
    <submittedName>
        <fullName evidence="2">Uncharacterized protein</fullName>
    </submittedName>
</protein>
<sequence>MNKSMLSVLALLALLGGCASSGYAPVERPATLQVAFADPQWDGRTVPAAQRCRWAGGNGSTPLLRVSGIPAGANALLVEFSDRSYFLMDHGGHGKLGLWLTPGQSSVTVPSVAGESLDLPAGMFVERKHQGWLRGDGGAYLPPCSGGRGHSYYATVKAVYKASAAGEQSRLLGERTIEMGRY</sequence>
<dbReference type="OrthoDB" id="5365502at2"/>
<name>A0A1H1TU39_9PSED</name>
<organism evidence="2 3">
    <name type="scientific">Pseudomonas oryzae</name>
    <dbReference type="NCBI Taxonomy" id="1392877"/>
    <lineage>
        <taxon>Bacteria</taxon>
        <taxon>Pseudomonadati</taxon>
        <taxon>Pseudomonadota</taxon>
        <taxon>Gammaproteobacteria</taxon>
        <taxon>Pseudomonadales</taxon>
        <taxon>Pseudomonadaceae</taxon>
        <taxon>Pseudomonas</taxon>
    </lineage>
</organism>
<dbReference type="PROSITE" id="PS51257">
    <property type="entry name" value="PROKAR_LIPOPROTEIN"/>
    <property type="match status" value="1"/>
</dbReference>
<feature type="chain" id="PRO_5009261464" evidence="1">
    <location>
        <begin position="25"/>
        <end position="182"/>
    </location>
</feature>
<feature type="signal peptide" evidence="1">
    <location>
        <begin position="1"/>
        <end position="24"/>
    </location>
</feature>
<dbReference type="STRING" id="1392877.SAMN05216221_2264"/>
<accession>A0A1H1TU39</accession>
<reference evidence="3" key="1">
    <citation type="submission" date="2016-10" db="EMBL/GenBank/DDBJ databases">
        <authorList>
            <person name="Varghese N."/>
            <person name="Submissions S."/>
        </authorList>
    </citation>
    <scope>NUCLEOTIDE SEQUENCE [LARGE SCALE GENOMIC DNA]</scope>
    <source>
        <strain evidence="3">KCTC 32247</strain>
    </source>
</reference>
<dbReference type="EMBL" id="LT629751">
    <property type="protein sequence ID" value="SDS63815.1"/>
    <property type="molecule type" value="Genomic_DNA"/>
</dbReference>